<feature type="transmembrane region" description="Helical" evidence="1">
    <location>
        <begin position="248"/>
        <end position="267"/>
    </location>
</feature>
<feature type="transmembrane region" description="Helical" evidence="1">
    <location>
        <begin position="58"/>
        <end position="76"/>
    </location>
</feature>
<name>A0A4Y8PVF5_9BACL</name>
<feature type="transmembrane region" description="Helical" evidence="1">
    <location>
        <begin position="218"/>
        <end position="236"/>
    </location>
</feature>
<evidence type="ECO:0000313" key="2">
    <source>
        <dbReference type="EMBL" id="TFE83986.1"/>
    </source>
</evidence>
<evidence type="ECO:0000256" key="1">
    <source>
        <dbReference type="SAM" id="Phobius"/>
    </source>
</evidence>
<dbReference type="AlphaFoldDB" id="A0A4Y8PVF5"/>
<sequence length="276" mass="30787">MDAEKRKTIVREIEHWRRSKLLPGQYCDFLLNLYLEDGAPKPKSLMGVSATAVTESNWKIWMVSIAVVAALALSALNFNSFALPMQIGVSALFAVLCYTFAYRKRSSSPLMTYMLCGLASVFVLFIGVYILHVQGVTAPAAFVGYVAFCSLLWLITGLAGRMAIFQFSGWGGLLCVYGWLLLRRLEEPGWLPLEISWIPVSIVFIWLAWLVHHRNKQAAGVLLLVGCLVWLAPEGSTLLVEVSIASRWIQLSFIGKLLAGGGVLFALRKKWIEWIM</sequence>
<protein>
    <recommendedName>
        <fullName evidence="4">DUF2157 domain-containing protein</fullName>
    </recommendedName>
</protein>
<accession>A0A4Y8PVF5</accession>
<comment type="caution">
    <text evidence="2">The sequence shown here is derived from an EMBL/GenBank/DDBJ whole genome shotgun (WGS) entry which is preliminary data.</text>
</comment>
<feature type="transmembrane region" description="Helical" evidence="1">
    <location>
        <begin position="113"/>
        <end position="132"/>
    </location>
</feature>
<keyword evidence="1" id="KW-0472">Membrane</keyword>
<evidence type="ECO:0000313" key="3">
    <source>
        <dbReference type="Proteomes" id="UP000298246"/>
    </source>
</evidence>
<feature type="transmembrane region" description="Helical" evidence="1">
    <location>
        <begin position="82"/>
        <end position="101"/>
    </location>
</feature>
<feature type="transmembrane region" description="Helical" evidence="1">
    <location>
        <begin position="163"/>
        <end position="182"/>
    </location>
</feature>
<organism evidence="2 3">
    <name type="scientific">Paenibacillus athensensis</name>
    <dbReference type="NCBI Taxonomy" id="1967502"/>
    <lineage>
        <taxon>Bacteria</taxon>
        <taxon>Bacillati</taxon>
        <taxon>Bacillota</taxon>
        <taxon>Bacilli</taxon>
        <taxon>Bacillales</taxon>
        <taxon>Paenibacillaceae</taxon>
        <taxon>Paenibacillus</taxon>
    </lineage>
</organism>
<gene>
    <name evidence="2" type="ORF">B5M42_21515</name>
</gene>
<feature type="transmembrane region" description="Helical" evidence="1">
    <location>
        <begin position="138"/>
        <end position="156"/>
    </location>
</feature>
<dbReference type="Proteomes" id="UP000298246">
    <property type="component" value="Unassembled WGS sequence"/>
</dbReference>
<feature type="transmembrane region" description="Helical" evidence="1">
    <location>
        <begin position="194"/>
        <end position="211"/>
    </location>
</feature>
<keyword evidence="1" id="KW-0812">Transmembrane</keyword>
<keyword evidence="3" id="KW-1185">Reference proteome</keyword>
<dbReference type="RefSeq" id="WP_134756620.1">
    <property type="nucleotide sequence ID" value="NZ_MYFO02000016.1"/>
</dbReference>
<reference evidence="2 3" key="1">
    <citation type="submission" date="2017-03" db="EMBL/GenBank/DDBJ databases">
        <title>Isolation of Levoglucosan Utilizing Bacteria.</title>
        <authorList>
            <person name="Arya A.S."/>
        </authorList>
    </citation>
    <scope>NUCLEOTIDE SEQUENCE [LARGE SCALE GENOMIC DNA]</scope>
    <source>
        <strain evidence="2 3">MEC069</strain>
    </source>
</reference>
<evidence type="ECO:0008006" key="4">
    <source>
        <dbReference type="Google" id="ProtNLM"/>
    </source>
</evidence>
<dbReference type="EMBL" id="MYFO01000040">
    <property type="protein sequence ID" value="TFE83986.1"/>
    <property type="molecule type" value="Genomic_DNA"/>
</dbReference>
<proteinExistence type="predicted"/>
<keyword evidence="1" id="KW-1133">Transmembrane helix</keyword>
<dbReference type="OrthoDB" id="2380880at2"/>